<keyword evidence="2" id="KW-1185">Reference proteome</keyword>
<evidence type="ECO:0000313" key="2">
    <source>
        <dbReference type="Proteomes" id="UP000000305"/>
    </source>
</evidence>
<dbReference type="InParanoid" id="E9GWG3"/>
<proteinExistence type="predicted"/>
<dbReference type="KEGG" id="dpx:DAPPUDRAFT_249338"/>
<gene>
    <name evidence="1" type="ORF">DAPPUDRAFT_249338</name>
</gene>
<name>E9GWG3_DAPPU</name>
<sequence>MECYGQKVNIKNNRINEKPINILSISGSSLHHIHCSFVEDNIQARILKQEP</sequence>
<dbReference type="Proteomes" id="UP000000305">
    <property type="component" value="Unassembled WGS sequence"/>
</dbReference>
<dbReference type="HOGENOM" id="CLU_3108510_0_0_1"/>
<reference evidence="1 2" key="1">
    <citation type="journal article" date="2011" name="Science">
        <title>The ecoresponsive genome of Daphnia pulex.</title>
        <authorList>
            <person name="Colbourne J.K."/>
            <person name="Pfrender M.E."/>
            <person name="Gilbert D."/>
            <person name="Thomas W.K."/>
            <person name="Tucker A."/>
            <person name="Oakley T.H."/>
            <person name="Tokishita S."/>
            <person name="Aerts A."/>
            <person name="Arnold G.J."/>
            <person name="Basu M.K."/>
            <person name="Bauer D.J."/>
            <person name="Caceres C.E."/>
            <person name="Carmel L."/>
            <person name="Casola C."/>
            <person name="Choi J.H."/>
            <person name="Detter J.C."/>
            <person name="Dong Q."/>
            <person name="Dusheyko S."/>
            <person name="Eads B.D."/>
            <person name="Frohlich T."/>
            <person name="Geiler-Samerotte K.A."/>
            <person name="Gerlach D."/>
            <person name="Hatcher P."/>
            <person name="Jogdeo S."/>
            <person name="Krijgsveld J."/>
            <person name="Kriventseva E.V."/>
            <person name="Kultz D."/>
            <person name="Laforsch C."/>
            <person name="Lindquist E."/>
            <person name="Lopez J."/>
            <person name="Manak J.R."/>
            <person name="Muller J."/>
            <person name="Pangilinan J."/>
            <person name="Patwardhan R.P."/>
            <person name="Pitluck S."/>
            <person name="Pritham E.J."/>
            <person name="Rechtsteiner A."/>
            <person name="Rho M."/>
            <person name="Rogozin I.B."/>
            <person name="Sakarya O."/>
            <person name="Salamov A."/>
            <person name="Schaack S."/>
            <person name="Shapiro H."/>
            <person name="Shiga Y."/>
            <person name="Skalitzky C."/>
            <person name="Smith Z."/>
            <person name="Souvorov A."/>
            <person name="Sung W."/>
            <person name="Tang Z."/>
            <person name="Tsuchiya D."/>
            <person name="Tu H."/>
            <person name="Vos H."/>
            <person name="Wang M."/>
            <person name="Wolf Y.I."/>
            <person name="Yamagata H."/>
            <person name="Yamada T."/>
            <person name="Ye Y."/>
            <person name="Shaw J.R."/>
            <person name="Andrews J."/>
            <person name="Crease T.J."/>
            <person name="Tang H."/>
            <person name="Lucas S.M."/>
            <person name="Robertson H.M."/>
            <person name="Bork P."/>
            <person name="Koonin E.V."/>
            <person name="Zdobnov E.M."/>
            <person name="Grigoriev I.V."/>
            <person name="Lynch M."/>
            <person name="Boore J.L."/>
        </authorList>
    </citation>
    <scope>NUCLEOTIDE SEQUENCE [LARGE SCALE GENOMIC DNA]</scope>
</reference>
<evidence type="ECO:0000313" key="1">
    <source>
        <dbReference type="EMBL" id="EFX76096.1"/>
    </source>
</evidence>
<organism evidence="1 2">
    <name type="scientific">Daphnia pulex</name>
    <name type="common">Water flea</name>
    <dbReference type="NCBI Taxonomy" id="6669"/>
    <lineage>
        <taxon>Eukaryota</taxon>
        <taxon>Metazoa</taxon>
        <taxon>Ecdysozoa</taxon>
        <taxon>Arthropoda</taxon>
        <taxon>Crustacea</taxon>
        <taxon>Branchiopoda</taxon>
        <taxon>Diplostraca</taxon>
        <taxon>Cladocera</taxon>
        <taxon>Anomopoda</taxon>
        <taxon>Daphniidae</taxon>
        <taxon>Daphnia</taxon>
    </lineage>
</organism>
<dbReference type="AlphaFoldDB" id="E9GWG3"/>
<accession>E9GWG3</accession>
<dbReference type="EMBL" id="GL732570">
    <property type="protein sequence ID" value="EFX76096.1"/>
    <property type="molecule type" value="Genomic_DNA"/>
</dbReference>
<protein>
    <submittedName>
        <fullName evidence="1">Uncharacterized protein</fullName>
    </submittedName>
</protein>